<comment type="caution">
    <text evidence="1">The sequence shown here is derived from an EMBL/GenBank/DDBJ whole genome shotgun (WGS) entry which is preliminary data.</text>
</comment>
<name>A0ACB6ZKQ1_THEGA</name>
<reference evidence="1" key="2">
    <citation type="journal article" date="2020" name="Nat. Commun.">
        <title>Large-scale genome sequencing of mycorrhizal fungi provides insights into the early evolution of symbiotic traits.</title>
        <authorList>
            <person name="Miyauchi S."/>
            <person name="Kiss E."/>
            <person name="Kuo A."/>
            <person name="Drula E."/>
            <person name="Kohler A."/>
            <person name="Sanchez-Garcia M."/>
            <person name="Morin E."/>
            <person name="Andreopoulos B."/>
            <person name="Barry K.W."/>
            <person name="Bonito G."/>
            <person name="Buee M."/>
            <person name="Carver A."/>
            <person name="Chen C."/>
            <person name="Cichocki N."/>
            <person name="Clum A."/>
            <person name="Culley D."/>
            <person name="Crous P.W."/>
            <person name="Fauchery L."/>
            <person name="Girlanda M."/>
            <person name="Hayes R.D."/>
            <person name="Keri Z."/>
            <person name="LaButti K."/>
            <person name="Lipzen A."/>
            <person name="Lombard V."/>
            <person name="Magnuson J."/>
            <person name="Maillard F."/>
            <person name="Murat C."/>
            <person name="Nolan M."/>
            <person name="Ohm R.A."/>
            <person name="Pangilinan J."/>
            <person name="Pereira M.F."/>
            <person name="Perotto S."/>
            <person name="Peter M."/>
            <person name="Pfister S."/>
            <person name="Riley R."/>
            <person name="Sitrit Y."/>
            <person name="Stielow J.B."/>
            <person name="Szollosi G."/>
            <person name="Zifcakova L."/>
            <person name="Stursova M."/>
            <person name="Spatafora J.W."/>
            <person name="Tedersoo L."/>
            <person name="Vaario L.M."/>
            <person name="Yamada A."/>
            <person name="Yan M."/>
            <person name="Wang P."/>
            <person name="Xu J."/>
            <person name="Bruns T."/>
            <person name="Baldrian P."/>
            <person name="Vilgalys R."/>
            <person name="Dunand C."/>
            <person name="Henrissat B."/>
            <person name="Grigoriev I.V."/>
            <person name="Hibbett D."/>
            <person name="Nagy L.G."/>
            <person name="Martin F.M."/>
        </authorList>
    </citation>
    <scope>NUCLEOTIDE SEQUENCE</scope>
    <source>
        <strain evidence="1">P2</strain>
    </source>
</reference>
<keyword evidence="2" id="KW-1185">Reference proteome</keyword>
<reference evidence="1" key="1">
    <citation type="submission" date="2019-10" db="EMBL/GenBank/DDBJ databases">
        <authorList>
            <consortium name="DOE Joint Genome Institute"/>
            <person name="Kuo A."/>
            <person name="Miyauchi S."/>
            <person name="Kiss E."/>
            <person name="Drula E."/>
            <person name="Kohler A."/>
            <person name="Sanchez-Garcia M."/>
            <person name="Andreopoulos B."/>
            <person name="Barry K.W."/>
            <person name="Bonito G."/>
            <person name="Buee M."/>
            <person name="Carver A."/>
            <person name="Chen C."/>
            <person name="Cichocki N."/>
            <person name="Clum A."/>
            <person name="Culley D."/>
            <person name="Crous P.W."/>
            <person name="Fauchery L."/>
            <person name="Girlanda M."/>
            <person name="Hayes R."/>
            <person name="Keri Z."/>
            <person name="Labutti K."/>
            <person name="Lipzen A."/>
            <person name="Lombard V."/>
            <person name="Magnuson J."/>
            <person name="Maillard F."/>
            <person name="Morin E."/>
            <person name="Murat C."/>
            <person name="Nolan M."/>
            <person name="Ohm R."/>
            <person name="Pangilinan J."/>
            <person name="Pereira M."/>
            <person name="Perotto S."/>
            <person name="Peter M."/>
            <person name="Riley R."/>
            <person name="Sitrit Y."/>
            <person name="Stielow B."/>
            <person name="Szollosi G."/>
            <person name="Zifcakova L."/>
            <person name="Stursova M."/>
            <person name="Spatafora J.W."/>
            <person name="Tedersoo L."/>
            <person name="Vaario L.-M."/>
            <person name="Yamada A."/>
            <person name="Yan M."/>
            <person name="Wang P."/>
            <person name="Xu J."/>
            <person name="Bruns T."/>
            <person name="Baldrian P."/>
            <person name="Vilgalys R."/>
            <person name="Henrissat B."/>
            <person name="Grigoriev I.V."/>
            <person name="Hibbett D."/>
            <person name="Nagy L.G."/>
            <person name="Martin F.M."/>
        </authorList>
    </citation>
    <scope>NUCLEOTIDE SEQUENCE</scope>
    <source>
        <strain evidence="1">P2</strain>
    </source>
</reference>
<evidence type="ECO:0000313" key="2">
    <source>
        <dbReference type="Proteomes" id="UP000886501"/>
    </source>
</evidence>
<evidence type="ECO:0000313" key="1">
    <source>
        <dbReference type="EMBL" id="KAF9649978.1"/>
    </source>
</evidence>
<organism evidence="1 2">
    <name type="scientific">Thelephora ganbajun</name>
    <name type="common">Ganba fungus</name>
    <dbReference type="NCBI Taxonomy" id="370292"/>
    <lineage>
        <taxon>Eukaryota</taxon>
        <taxon>Fungi</taxon>
        <taxon>Dikarya</taxon>
        <taxon>Basidiomycota</taxon>
        <taxon>Agaricomycotina</taxon>
        <taxon>Agaricomycetes</taxon>
        <taxon>Thelephorales</taxon>
        <taxon>Thelephoraceae</taxon>
        <taxon>Thelephora</taxon>
    </lineage>
</organism>
<protein>
    <submittedName>
        <fullName evidence="1">Uncharacterized protein</fullName>
    </submittedName>
</protein>
<sequence length="106" mass="12043">MGPPTNTFQRILSDLYSEDYSGPQRMVGYIHHRTVQCELYVPLNMFKDSKHLTQIIHDIITAIQDLCDRGILHRDVSIANIMIAVDGGGRLIDLDLARDRHEVGAR</sequence>
<dbReference type="EMBL" id="MU117990">
    <property type="protein sequence ID" value="KAF9649978.1"/>
    <property type="molecule type" value="Genomic_DNA"/>
</dbReference>
<accession>A0ACB6ZKQ1</accession>
<gene>
    <name evidence="1" type="ORF">BDM02DRAFT_3112748</name>
</gene>
<dbReference type="Proteomes" id="UP000886501">
    <property type="component" value="Unassembled WGS sequence"/>
</dbReference>
<proteinExistence type="predicted"/>